<name>A0A347ZUE8_9CHLR</name>
<evidence type="ECO:0000256" key="3">
    <source>
        <dbReference type="ARBA" id="ARBA00022840"/>
    </source>
</evidence>
<dbReference type="EMBL" id="QUMS01000001">
    <property type="protein sequence ID" value="REG10485.1"/>
    <property type="molecule type" value="Genomic_DNA"/>
</dbReference>
<dbReference type="PROSITE" id="PS50893">
    <property type="entry name" value="ABC_TRANSPORTER_2"/>
    <property type="match status" value="1"/>
</dbReference>
<evidence type="ECO:0000313" key="5">
    <source>
        <dbReference type="EMBL" id="REG10485.1"/>
    </source>
</evidence>
<dbReference type="InterPro" id="IPR051782">
    <property type="entry name" value="ABC_Transporter_VariousFunc"/>
</dbReference>
<dbReference type="GO" id="GO:0005524">
    <property type="term" value="F:ATP binding"/>
    <property type="evidence" value="ECO:0007669"/>
    <property type="project" value="UniProtKB-KW"/>
</dbReference>
<evidence type="ECO:0000256" key="2">
    <source>
        <dbReference type="ARBA" id="ARBA00022741"/>
    </source>
</evidence>
<dbReference type="PANTHER" id="PTHR42939:SF1">
    <property type="entry name" value="ABC TRANSPORTER ATP-BINDING PROTEIN ALBC-RELATED"/>
    <property type="match status" value="1"/>
</dbReference>
<dbReference type="Gene3D" id="3.40.50.300">
    <property type="entry name" value="P-loop containing nucleotide triphosphate hydrolases"/>
    <property type="match status" value="1"/>
</dbReference>
<keyword evidence="6" id="KW-1185">Reference proteome</keyword>
<evidence type="ECO:0000256" key="1">
    <source>
        <dbReference type="ARBA" id="ARBA00022448"/>
    </source>
</evidence>
<keyword evidence="2" id="KW-0547">Nucleotide-binding</keyword>
<dbReference type="SMART" id="SM00382">
    <property type="entry name" value="AAA"/>
    <property type="match status" value="1"/>
</dbReference>
<gene>
    <name evidence="5" type="ORF">DFR64_0343</name>
</gene>
<dbReference type="SUPFAM" id="SSF52540">
    <property type="entry name" value="P-loop containing nucleoside triphosphate hydrolases"/>
    <property type="match status" value="1"/>
</dbReference>
<dbReference type="Proteomes" id="UP000256388">
    <property type="component" value="Unassembled WGS sequence"/>
</dbReference>
<keyword evidence="3 5" id="KW-0067">ATP-binding</keyword>
<protein>
    <submittedName>
        <fullName evidence="5">ABC-2 type transport system ATP-binding protein</fullName>
    </submittedName>
</protein>
<evidence type="ECO:0000259" key="4">
    <source>
        <dbReference type="PROSITE" id="PS50893"/>
    </source>
</evidence>
<dbReference type="Pfam" id="PF00005">
    <property type="entry name" value="ABC_tran"/>
    <property type="match status" value="1"/>
</dbReference>
<dbReference type="AlphaFoldDB" id="A0A347ZUE8"/>
<accession>A0A347ZUE8</accession>
<organism evidence="5 6">
    <name type="scientific">Pelolinea submarina</name>
    <dbReference type="NCBI Taxonomy" id="913107"/>
    <lineage>
        <taxon>Bacteria</taxon>
        <taxon>Bacillati</taxon>
        <taxon>Chloroflexota</taxon>
        <taxon>Anaerolineae</taxon>
        <taxon>Anaerolineales</taxon>
        <taxon>Anaerolineaceae</taxon>
        <taxon>Pelolinea</taxon>
    </lineage>
</organism>
<sequence>MNTNLNIFGLTKSFGSQLALDDVHMEIQPGRIAGLMGPNGAGKTTILKTIMQIVKPDAGNIILNGIPLNHNSRQEIAYLPDHNHLFKWMRVRDAIAYYRDMFVDFDSEKSKELCDFLKIDPQAHVRTLPSGMLERTLIMLTFSRKAKLYLLDEPIGGIDPLARQKILQTILSGMNEDNSVLLATHLVNEVETILDDVFFLDKGCLLASDSAENIREQRGKSIMEYYLEVFENV</sequence>
<feature type="domain" description="ABC transporter" evidence="4">
    <location>
        <begin position="5"/>
        <end position="227"/>
    </location>
</feature>
<evidence type="ECO:0000313" key="6">
    <source>
        <dbReference type="Proteomes" id="UP000256388"/>
    </source>
</evidence>
<proteinExistence type="predicted"/>
<dbReference type="CDD" id="cd03230">
    <property type="entry name" value="ABC_DR_subfamily_A"/>
    <property type="match status" value="1"/>
</dbReference>
<dbReference type="GO" id="GO:0016887">
    <property type="term" value="F:ATP hydrolysis activity"/>
    <property type="evidence" value="ECO:0007669"/>
    <property type="project" value="InterPro"/>
</dbReference>
<dbReference type="InterPro" id="IPR027417">
    <property type="entry name" value="P-loop_NTPase"/>
</dbReference>
<dbReference type="InterPro" id="IPR003439">
    <property type="entry name" value="ABC_transporter-like_ATP-bd"/>
</dbReference>
<dbReference type="RefSeq" id="WP_116223663.1">
    <property type="nucleotide sequence ID" value="NZ_AP018437.1"/>
</dbReference>
<dbReference type="PANTHER" id="PTHR42939">
    <property type="entry name" value="ABC TRANSPORTER ATP-BINDING PROTEIN ALBC-RELATED"/>
    <property type="match status" value="1"/>
</dbReference>
<comment type="caution">
    <text evidence="5">The sequence shown here is derived from an EMBL/GenBank/DDBJ whole genome shotgun (WGS) entry which is preliminary data.</text>
</comment>
<dbReference type="InterPro" id="IPR003593">
    <property type="entry name" value="AAA+_ATPase"/>
</dbReference>
<reference evidence="5 6" key="1">
    <citation type="submission" date="2018-08" db="EMBL/GenBank/DDBJ databases">
        <title>Genomic Encyclopedia of Type Strains, Phase IV (KMG-IV): sequencing the most valuable type-strain genomes for metagenomic binning, comparative biology and taxonomic classification.</title>
        <authorList>
            <person name="Goeker M."/>
        </authorList>
    </citation>
    <scope>NUCLEOTIDE SEQUENCE [LARGE SCALE GENOMIC DNA]</scope>
    <source>
        <strain evidence="5 6">DSM 23923</strain>
    </source>
</reference>
<dbReference type="OrthoDB" id="9804819at2"/>
<keyword evidence="1" id="KW-0813">Transport</keyword>